<protein>
    <submittedName>
        <fullName evidence="2">Uncharacterized protein</fullName>
    </submittedName>
</protein>
<gene>
    <name evidence="2" type="ORF">BDZ90DRAFT_231184</name>
</gene>
<feature type="region of interest" description="Disordered" evidence="1">
    <location>
        <begin position="304"/>
        <end position="470"/>
    </location>
</feature>
<feature type="compositionally biased region" description="Low complexity" evidence="1">
    <location>
        <begin position="356"/>
        <end position="367"/>
    </location>
</feature>
<reference evidence="2 3" key="1">
    <citation type="journal article" date="2018" name="Mol. Biol. Evol.">
        <title>Broad Genomic Sampling Reveals a Smut Pathogenic Ancestry of the Fungal Clade Ustilaginomycotina.</title>
        <authorList>
            <person name="Kijpornyongpan T."/>
            <person name="Mondo S.J."/>
            <person name="Barry K."/>
            <person name="Sandor L."/>
            <person name="Lee J."/>
            <person name="Lipzen A."/>
            <person name="Pangilinan J."/>
            <person name="LaButti K."/>
            <person name="Hainaut M."/>
            <person name="Henrissat B."/>
            <person name="Grigoriev I.V."/>
            <person name="Spatafora J.W."/>
            <person name="Aime M.C."/>
        </authorList>
    </citation>
    <scope>NUCLEOTIDE SEQUENCE [LARGE SCALE GENOMIC DNA]</scope>
    <source>
        <strain evidence="2 3">MCA 5214</strain>
    </source>
</reference>
<evidence type="ECO:0000313" key="2">
    <source>
        <dbReference type="EMBL" id="PWN29198.1"/>
    </source>
</evidence>
<organism evidence="2 3">
    <name type="scientific">Jaminaea rosea</name>
    <dbReference type="NCBI Taxonomy" id="1569628"/>
    <lineage>
        <taxon>Eukaryota</taxon>
        <taxon>Fungi</taxon>
        <taxon>Dikarya</taxon>
        <taxon>Basidiomycota</taxon>
        <taxon>Ustilaginomycotina</taxon>
        <taxon>Exobasidiomycetes</taxon>
        <taxon>Microstromatales</taxon>
        <taxon>Microstromatales incertae sedis</taxon>
        <taxon>Jaminaea</taxon>
    </lineage>
</organism>
<feature type="compositionally biased region" description="Polar residues" evidence="1">
    <location>
        <begin position="576"/>
        <end position="589"/>
    </location>
</feature>
<dbReference type="AlphaFoldDB" id="A0A316UWM0"/>
<feature type="compositionally biased region" description="Basic and acidic residues" evidence="1">
    <location>
        <begin position="200"/>
        <end position="213"/>
    </location>
</feature>
<accession>A0A316UWM0</accession>
<feature type="compositionally biased region" description="Acidic residues" evidence="1">
    <location>
        <begin position="341"/>
        <end position="355"/>
    </location>
</feature>
<dbReference type="OrthoDB" id="10689785at2759"/>
<evidence type="ECO:0000313" key="3">
    <source>
        <dbReference type="Proteomes" id="UP000245884"/>
    </source>
</evidence>
<feature type="compositionally biased region" description="Polar residues" evidence="1">
    <location>
        <begin position="163"/>
        <end position="199"/>
    </location>
</feature>
<feature type="compositionally biased region" description="Polar residues" evidence="1">
    <location>
        <begin position="368"/>
        <end position="402"/>
    </location>
</feature>
<name>A0A316UWM0_9BASI</name>
<feature type="region of interest" description="Disordered" evidence="1">
    <location>
        <begin position="78"/>
        <end position="213"/>
    </location>
</feature>
<dbReference type="Proteomes" id="UP000245884">
    <property type="component" value="Unassembled WGS sequence"/>
</dbReference>
<proteinExistence type="predicted"/>
<feature type="compositionally biased region" description="Low complexity" evidence="1">
    <location>
        <begin position="113"/>
        <end position="126"/>
    </location>
</feature>
<sequence length="979" mass="104305">MMKNLRLVCRPRQGEERRVLISVPDYAAITTVAAEKLGIQGEEVLIQIKADGDDELWEVDQSFWASLENGQTLFAKPVAGASSSAPPQPAKTTKLARKEMKRKRKEEEKRAIEAAGQAGGSSSAAARESDADDSASSSARPAKKAATPKIRSAQRQDDRAPPSSGSSNTITPSLSRPTVQSSGHSTSQNPTSSWNALTSKEQRSSRKAWTPRDDKFLWDKFRTQLDAASRNREMPSNGSEREAFFQRLIEDHGTRGRVSRILTGRTASSIGTRIRAKVKDGVAKGKTMPQPVLEFFGMWRSSPARTTSSAEAGGAGGSRGNNTARDGRSKSKERRHYVVVDDNDSEYDDGTETDASDASSRGDARSSTVLTQSAVAPLTSPSSSRSNEAGPSSLRPRSNRTSAVPADALRPVGFDNAAPQPAMRKSTVSSSSATRVPPTPSTEHNARRAHERVAAQNPFAPRLARDDDDAASVVMTSSRSGATASAPVFINRGQSPNLSQTGASRAVAVKEEMETDEQDELMNGSDSFHTPAPVHVPTLSQPPAPPPTMPALMRAVSGPNGIPLPPRTPNGGTIKANGSGSTITSSSRAGPSRWGNRAGVQFDLDFTSNTSVASTGDRSIQFLPCAGAHPEDVALLRMALDERWHGLRAVVTTNISRSAMAHDPDIDLDRIRPGRMANTLLNVLLNNINHSTGGLPYPHGAKDKVGTATARELTAISAALCVSLALAVFDCAPPNWSVRRTSFAIAGFIAAMSDGHKRHVQLRELIFVVAERVFWAMRCARIEMGPTPGASKQTSVHLCQTDAEDICAAVILTTEMHKTGMCNAAGARFDAWSLEQMYGLCPTVATPLEEQYVKYWDEAGQPIVAGDVSASRPAREAAAALLLSRFTTLLGKLEASVAFLKRCPIPLEKWGAKGAVLRRMAPALPGAVRAALSCNATGDGLGAGGQASHSMLRGPVAANMEAYSRAYNGLLNAGVLRES</sequence>
<dbReference type="GeneID" id="37027578"/>
<evidence type="ECO:0000256" key="1">
    <source>
        <dbReference type="SAM" id="MobiDB-lite"/>
    </source>
</evidence>
<feature type="compositionally biased region" description="Basic and acidic residues" evidence="1">
    <location>
        <begin position="444"/>
        <end position="453"/>
    </location>
</feature>
<dbReference type="RefSeq" id="XP_025363810.1">
    <property type="nucleotide sequence ID" value="XM_025505755.1"/>
</dbReference>
<keyword evidence="3" id="KW-1185">Reference proteome</keyword>
<dbReference type="EMBL" id="KZ819664">
    <property type="protein sequence ID" value="PWN29198.1"/>
    <property type="molecule type" value="Genomic_DNA"/>
</dbReference>
<feature type="region of interest" description="Disordered" evidence="1">
    <location>
        <begin position="573"/>
        <end position="594"/>
    </location>
</feature>